<evidence type="ECO:0000256" key="3">
    <source>
        <dbReference type="ARBA" id="ARBA00022630"/>
    </source>
</evidence>
<dbReference type="PROSITE" id="PS00073">
    <property type="entry name" value="ACYL_COA_DH_2"/>
    <property type="match status" value="1"/>
</dbReference>
<dbReference type="GO" id="GO:0050660">
    <property type="term" value="F:flavin adenine dinucleotide binding"/>
    <property type="evidence" value="ECO:0007669"/>
    <property type="project" value="InterPro"/>
</dbReference>
<proteinExistence type="inferred from homology"/>
<dbReference type="eggNOG" id="COG1960">
    <property type="taxonomic scope" value="Bacteria"/>
</dbReference>
<dbReference type="InterPro" id="IPR009100">
    <property type="entry name" value="AcylCoA_DH/oxidase_NM_dom_sf"/>
</dbReference>
<accession>K6DTG9</accession>
<dbReference type="SUPFAM" id="SSF56645">
    <property type="entry name" value="Acyl-CoA dehydrogenase NM domain-like"/>
    <property type="match status" value="1"/>
</dbReference>
<dbReference type="STRING" id="1117379.BABA_00650"/>
<dbReference type="Gene3D" id="2.40.110.10">
    <property type="entry name" value="Butyryl-CoA Dehydrogenase, subunit A, domain 2"/>
    <property type="match status" value="1"/>
</dbReference>
<reference evidence="8 9" key="1">
    <citation type="journal article" date="2012" name="Front. Microbiol.">
        <title>Redundancy and modularity in membrane-associated dissimilatory nitrate reduction in Bacillus.</title>
        <authorList>
            <person name="Heylen K."/>
            <person name="Keltjens J."/>
        </authorList>
    </citation>
    <scope>NUCLEOTIDE SEQUENCE [LARGE SCALE GENOMIC DNA]</scope>
    <source>
        <strain evidence="9">LMG 21833T</strain>
    </source>
</reference>
<dbReference type="RefSeq" id="WP_007083173.1">
    <property type="nucleotide sequence ID" value="NZ_AJLS01000003.1"/>
</dbReference>
<evidence type="ECO:0000313" key="8">
    <source>
        <dbReference type="EMBL" id="EKN71669.1"/>
    </source>
</evidence>
<evidence type="ECO:0000256" key="1">
    <source>
        <dbReference type="ARBA" id="ARBA00001974"/>
    </source>
</evidence>
<sequence>MERLLIEKDLSILQKTVNSFVKEQVETMEQSHKKYVTELSANDVSSLQEKARAAGLKALGAKRAWGGAGLSLLARTVIYEEASQHRLGLYHPAGDAFGEELPSFLEKCTQEQIETYVKPAVQQGTGCVIALWEEQEDNHIEKLTSTAVKNGDEWIINGQKSYLKKMEQSSFGVILVNCLGQEGEAKPTLFILEKDDPFEIKETMLIDVQNTHDLFFKDVRIKDIRRIGAVGEGAQLMKQWLTESQILLGARCLGISERALQYAKDYAKLRITRGKPLAEFPSIRTMIANGVMNLKAAKLMVQEAAKKVDNGEIDGAIDAKMAKLFAVDTAAKIIDDTFQIHGGTGFAGDLPIERWYKEIRLARLDLQKKETVLEEIARIHLY</sequence>
<dbReference type="Pfam" id="PF02771">
    <property type="entry name" value="Acyl-CoA_dh_N"/>
    <property type="match status" value="1"/>
</dbReference>
<comment type="caution">
    <text evidence="8">The sequence shown here is derived from an EMBL/GenBank/DDBJ whole genome shotgun (WGS) entry which is preliminary data.</text>
</comment>
<dbReference type="InterPro" id="IPR006089">
    <property type="entry name" value="Acyl-CoA_DH_CS"/>
</dbReference>
<dbReference type="Gene3D" id="1.10.540.10">
    <property type="entry name" value="Acyl-CoA dehydrogenase/oxidase, N-terminal domain"/>
    <property type="match status" value="1"/>
</dbReference>
<evidence type="ECO:0000259" key="6">
    <source>
        <dbReference type="Pfam" id="PF00441"/>
    </source>
</evidence>
<dbReference type="GO" id="GO:0005737">
    <property type="term" value="C:cytoplasm"/>
    <property type="evidence" value="ECO:0007669"/>
    <property type="project" value="TreeGrafter"/>
</dbReference>
<organism evidence="8 9">
    <name type="scientific">Neobacillus bataviensis LMG 21833</name>
    <dbReference type="NCBI Taxonomy" id="1117379"/>
    <lineage>
        <taxon>Bacteria</taxon>
        <taxon>Bacillati</taxon>
        <taxon>Bacillota</taxon>
        <taxon>Bacilli</taxon>
        <taxon>Bacillales</taxon>
        <taxon>Bacillaceae</taxon>
        <taxon>Neobacillus</taxon>
    </lineage>
</organism>
<dbReference type="CDD" id="cd00567">
    <property type="entry name" value="ACAD"/>
    <property type="match status" value="1"/>
</dbReference>
<keyword evidence="9" id="KW-1185">Reference proteome</keyword>
<dbReference type="OrthoDB" id="2796127at2"/>
<evidence type="ECO:0000256" key="2">
    <source>
        <dbReference type="ARBA" id="ARBA00009347"/>
    </source>
</evidence>
<dbReference type="Proteomes" id="UP000006316">
    <property type="component" value="Unassembled WGS sequence"/>
</dbReference>
<evidence type="ECO:0000256" key="4">
    <source>
        <dbReference type="ARBA" id="ARBA00022827"/>
    </source>
</evidence>
<dbReference type="EMBL" id="AJLS01000003">
    <property type="protein sequence ID" value="EKN71669.1"/>
    <property type="molecule type" value="Genomic_DNA"/>
</dbReference>
<dbReference type="PATRIC" id="fig|1117379.3.peg.135"/>
<dbReference type="Gene3D" id="1.20.140.10">
    <property type="entry name" value="Butyryl-CoA Dehydrogenase, subunit A, domain 3"/>
    <property type="match status" value="1"/>
</dbReference>
<dbReference type="GO" id="GO:0003995">
    <property type="term" value="F:acyl-CoA dehydrogenase activity"/>
    <property type="evidence" value="ECO:0007669"/>
    <property type="project" value="InterPro"/>
</dbReference>
<dbReference type="GO" id="GO:0033539">
    <property type="term" value="P:fatty acid beta-oxidation using acyl-CoA dehydrogenase"/>
    <property type="evidence" value="ECO:0007669"/>
    <property type="project" value="TreeGrafter"/>
</dbReference>
<comment type="similarity">
    <text evidence="2">Belongs to the acyl-CoA dehydrogenase family.</text>
</comment>
<name>K6DTG9_9BACI</name>
<dbReference type="Pfam" id="PF00441">
    <property type="entry name" value="Acyl-CoA_dh_1"/>
    <property type="match status" value="1"/>
</dbReference>
<keyword evidence="3" id="KW-0285">Flavoprotein</keyword>
<dbReference type="InterPro" id="IPR046373">
    <property type="entry name" value="Acyl-CoA_Oxase/DH_mid-dom_sf"/>
</dbReference>
<keyword evidence="5" id="KW-0560">Oxidoreductase</keyword>
<dbReference type="InterPro" id="IPR050741">
    <property type="entry name" value="Acyl-CoA_dehydrogenase"/>
</dbReference>
<dbReference type="PANTHER" id="PTHR48083">
    <property type="entry name" value="MEDIUM-CHAIN SPECIFIC ACYL-COA DEHYDROGENASE, MITOCHONDRIAL-RELATED"/>
    <property type="match status" value="1"/>
</dbReference>
<feature type="domain" description="Acyl-CoA dehydrogenase/oxidase N-terminal" evidence="7">
    <location>
        <begin position="11"/>
        <end position="121"/>
    </location>
</feature>
<dbReference type="InterPro" id="IPR009075">
    <property type="entry name" value="AcylCo_DH/oxidase_C"/>
</dbReference>
<dbReference type="SUPFAM" id="SSF47203">
    <property type="entry name" value="Acyl-CoA dehydrogenase C-terminal domain-like"/>
    <property type="match status" value="1"/>
</dbReference>
<dbReference type="PANTHER" id="PTHR48083:SF2">
    <property type="entry name" value="MEDIUM-CHAIN SPECIFIC ACYL-COA DEHYDROGENASE, MITOCHONDRIAL"/>
    <property type="match status" value="1"/>
</dbReference>
<gene>
    <name evidence="8" type="ORF">BABA_00650</name>
</gene>
<dbReference type="InterPro" id="IPR037069">
    <property type="entry name" value="AcylCoA_DH/ox_N_sf"/>
</dbReference>
<comment type="cofactor">
    <cofactor evidence="1">
        <name>FAD</name>
        <dbReference type="ChEBI" id="CHEBI:57692"/>
    </cofactor>
</comment>
<keyword evidence="4" id="KW-0274">FAD</keyword>
<protein>
    <submittedName>
        <fullName evidence="8">Butyryl-CoA dehydrogenase</fullName>
    </submittedName>
</protein>
<evidence type="ECO:0000259" key="7">
    <source>
        <dbReference type="Pfam" id="PF02771"/>
    </source>
</evidence>
<dbReference type="AlphaFoldDB" id="K6DTG9"/>
<feature type="domain" description="Acyl-CoA dehydrogenase/oxidase C-terminal" evidence="6">
    <location>
        <begin position="231"/>
        <end position="363"/>
    </location>
</feature>
<dbReference type="InterPro" id="IPR036250">
    <property type="entry name" value="AcylCo_DH-like_C"/>
</dbReference>
<evidence type="ECO:0000256" key="5">
    <source>
        <dbReference type="ARBA" id="ARBA00023002"/>
    </source>
</evidence>
<dbReference type="InterPro" id="IPR013786">
    <property type="entry name" value="AcylCoA_DH/ox_N"/>
</dbReference>
<evidence type="ECO:0000313" key="9">
    <source>
        <dbReference type="Proteomes" id="UP000006316"/>
    </source>
</evidence>